<dbReference type="Gene3D" id="1.10.630.10">
    <property type="entry name" value="Cytochrome P450"/>
    <property type="match status" value="1"/>
</dbReference>
<reference evidence="13 14" key="1">
    <citation type="journal article" date="2019" name="Mol. Ecol. Resour.">
        <title>Chromosome-level genome assembly of Triplophysa tibetana, a fish adapted to the harsh high-altitude environment of the Tibetan Plateau.</title>
        <authorList>
            <person name="Yang X."/>
            <person name="Liu H."/>
            <person name="Ma Z."/>
            <person name="Zou Y."/>
            <person name="Zou M."/>
            <person name="Mao Y."/>
            <person name="Li X."/>
            <person name="Wang H."/>
            <person name="Chen T."/>
            <person name="Wang W."/>
            <person name="Yang R."/>
        </authorList>
    </citation>
    <scope>NUCLEOTIDE SEQUENCE [LARGE SCALE GENOMIC DNA]</scope>
    <source>
        <strain evidence="13">TTIB1903HZAU</strain>
        <tissue evidence="13">Muscle</tissue>
    </source>
</reference>
<dbReference type="PANTHER" id="PTHR24300">
    <property type="entry name" value="CYTOCHROME P450 508A4-RELATED"/>
    <property type="match status" value="1"/>
</dbReference>
<evidence type="ECO:0000256" key="12">
    <source>
        <dbReference type="SAM" id="SignalP"/>
    </source>
</evidence>
<feature type="chain" id="PRO_5022985645" evidence="12">
    <location>
        <begin position="25"/>
        <end position="496"/>
    </location>
</feature>
<comment type="cofactor">
    <cofactor evidence="1 10">
        <name>heme</name>
        <dbReference type="ChEBI" id="CHEBI:30413"/>
    </cofactor>
</comment>
<dbReference type="PRINTS" id="PR00463">
    <property type="entry name" value="EP450I"/>
</dbReference>
<evidence type="ECO:0000256" key="5">
    <source>
        <dbReference type="ARBA" id="ARBA00022723"/>
    </source>
</evidence>
<evidence type="ECO:0000256" key="10">
    <source>
        <dbReference type="PIRSR" id="PIRSR602401-1"/>
    </source>
</evidence>
<proteinExistence type="inferred from homology"/>
<evidence type="ECO:0000256" key="2">
    <source>
        <dbReference type="ARBA" id="ARBA00004370"/>
    </source>
</evidence>
<sequence>MLTALVLLWLGAFLLFFHLRTRRPKNFPPGPTPVPLFGNLLQLDRTNPLKDLDKFAQQYGSVYSLYIGTQPAVVLTGHKAIKEALVTQGVEFAGRPHTMLVSHLTQNKGVIMANFGDSWQEHRRFALTTLRNFGLGKSSMEQRILEEVKYICSLLEESAGGKAIDPQYLFHQAASNIIASIIFGSRFSYQDEYFQTLVRTMEQLVKVAIGPWAMLYEVAPALRILPLPFRKCFEYFEQIKQHILKVVGTHKMSRVPGEPRDLIDCYLEEMEKRADQRTTFEDSQMVTLLFDLFMAGTDTTSNTLRTLTLYLMTHTYIQERCQQEIDEVLGAREHVAFEDRSAMPYVQAVIHEAQRVGDIAPLSVFHTTTTSTRLQGYSIPKGTIVIPYLSSALREESQWKFPNEFNPQNFLNENGEFVKPDAFMPFSVGSRVCLGESLARMELFLIIVTILRRFSLIWPEDAGVPDFSLIFGATQSVKPYRLCVQPRTPETTKKSQ</sequence>
<evidence type="ECO:0000256" key="9">
    <source>
        <dbReference type="ARBA" id="ARBA00023136"/>
    </source>
</evidence>
<dbReference type="GO" id="GO:0006805">
    <property type="term" value="P:xenobiotic metabolic process"/>
    <property type="evidence" value="ECO:0007669"/>
    <property type="project" value="TreeGrafter"/>
</dbReference>
<comment type="caution">
    <text evidence="13">The sequence shown here is derived from an EMBL/GenBank/DDBJ whole genome shotgun (WGS) entry which is preliminary data.</text>
</comment>
<dbReference type="InterPro" id="IPR017972">
    <property type="entry name" value="Cyt_P450_CS"/>
</dbReference>
<comment type="similarity">
    <text evidence="3 11">Belongs to the cytochrome P450 family.</text>
</comment>
<dbReference type="InterPro" id="IPR002401">
    <property type="entry name" value="Cyt_P450_E_grp-I"/>
</dbReference>
<keyword evidence="4 10" id="KW-0349">Heme</keyword>
<dbReference type="EMBL" id="SOYY01000003">
    <property type="protein sequence ID" value="KAA0723646.1"/>
    <property type="molecule type" value="Genomic_DNA"/>
</dbReference>
<protein>
    <submittedName>
        <fullName evidence="13">Cytochrome P450 2J2</fullName>
    </submittedName>
</protein>
<evidence type="ECO:0000256" key="4">
    <source>
        <dbReference type="ARBA" id="ARBA00022617"/>
    </source>
</evidence>
<evidence type="ECO:0000256" key="11">
    <source>
        <dbReference type="RuleBase" id="RU000461"/>
    </source>
</evidence>
<organism evidence="13 14">
    <name type="scientific">Triplophysa tibetana</name>
    <dbReference type="NCBI Taxonomy" id="1572043"/>
    <lineage>
        <taxon>Eukaryota</taxon>
        <taxon>Metazoa</taxon>
        <taxon>Chordata</taxon>
        <taxon>Craniata</taxon>
        <taxon>Vertebrata</taxon>
        <taxon>Euteleostomi</taxon>
        <taxon>Actinopterygii</taxon>
        <taxon>Neopterygii</taxon>
        <taxon>Teleostei</taxon>
        <taxon>Ostariophysi</taxon>
        <taxon>Cypriniformes</taxon>
        <taxon>Nemacheilidae</taxon>
        <taxon>Triplophysa</taxon>
    </lineage>
</organism>
<evidence type="ECO:0000256" key="7">
    <source>
        <dbReference type="ARBA" id="ARBA00023004"/>
    </source>
</evidence>
<keyword evidence="7 10" id="KW-0408">Iron</keyword>
<dbReference type="GO" id="GO:0016020">
    <property type="term" value="C:membrane"/>
    <property type="evidence" value="ECO:0007669"/>
    <property type="project" value="UniProtKB-SubCell"/>
</dbReference>
<dbReference type="SUPFAM" id="SSF48264">
    <property type="entry name" value="Cytochrome P450"/>
    <property type="match status" value="1"/>
</dbReference>
<evidence type="ECO:0000256" key="3">
    <source>
        <dbReference type="ARBA" id="ARBA00010617"/>
    </source>
</evidence>
<dbReference type="PROSITE" id="PS00086">
    <property type="entry name" value="CYTOCHROME_P450"/>
    <property type="match status" value="1"/>
</dbReference>
<dbReference type="Pfam" id="PF00067">
    <property type="entry name" value="p450"/>
    <property type="match status" value="1"/>
</dbReference>
<dbReference type="InterPro" id="IPR001128">
    <property type="entry name" value="Cyt_P450"/>
</dbReference>
<dbReference type="CDD" id="cd11026">
    <property type="entry name" value="CYP2"/>
    <property type="match status" value="1"/>
</dbReference>
<evidence type="ECO:0000313" key="14">
    <source>
        <dbReference type="Proteomes" id="UP000324632"/>
    </source>
</evidence>
<dbReference type="GO" id="GO:0020037">
    <property type="term" value="F:heme binding"/>
    <property type="evidence" value="ECO:0007669"/>
    <property type="project" value="InterPro"/>
</dbReference>
<dbReference type="GO" id="GO:0016712">
    <property type="term" value="F:oxidoreductase activity, acting on paired donors, with incorporation or reduction of molecular oxygen, reduced flavin or flavoprotein as one donor, and incorporation of one atom of oxygen"/>
    <property type="evidence" value="ECO:0007669"/>
    <property type="project" value="TreeGrafter"/>
</dbReference>
<name>A0A5A9PRL1_9TELE</name>
<feature type="signal peptide" evidence="12">
    <location>
        <begin position="1"/>
        <end position="24"/>
    </location>
</feature>
<feature type="binding site" description="axial binding residue" evidence="10">
    <location>
        <position position="433"/>
    </location>
    <ligand>
        <name>heme</name>
        <dbReference type="ChEBI" id="CHEBI:30413"/>
    </ligand>
    <ligandPart>
        <name>Fe</name>
        <dbReference type="ChEBI" id="CHEBI:18248"/>
    </ligandPart>
</feature>
<dbReference type="Proteomes" id="UP000324632">
    <property type="component" value="Chromosome 3"/>
</dbReference>
<dbReference type="GO" id="GO:0006082">
    <property type="term" value="P:organic acid metabolic process"/>
    <property type="evidence" value="ECO:0007669"/>
    <property type="project" value="TreeGrafter"/>
</dbReference>
<keyword evidence="8 11" id="KW-0503">Monooxygenase</keyword>
<keyword evidence="9" id="KW-0472">Membrane</keyword>
<gene>
    <name evidence="13" type="ORF">E1301_Tti003239</name>
</gene>
<keyword evidence="6 11" id="KW-0560">Oxidoreductase</keyword>
<keyword evidence="5 10" id="KW-0479">Metal-binding</keyword>
<dbReference type="PANTHER" id="PTHR24300:SF327">
    <property type="entry name" value="CYTOCHROME P450 2F2-RELATED"/>
    <property type="match status" value="1"/>
</dbReference>
<evidence type="ECO:0000313" key="13">
    <source>
        <dbReference type="EMBL" id="KAA0723646.1"/>
    </source>
</evidence>
<evidence type="ECO:0000256" key="6">
    <source>
        <dbReference type="ARBA" id="ARBA00023002"/>
    </source>
</evidence>
<accession>A0A5A9PRL1</accession>
<dbReference type="GO" id="GO:0005737">
    <property type="term" value="C:cytoplasm"/>
    <property type="evidence" value="ECO:0007669"/>
    <property type="project" value="TreeGrafter"/>
</dbReference>
<keyword evidence="14" id="KW-1185">Reference proteome</keyword>
<dbReference type="AlphaFoldDB" id="A0A5A9PRL1"/>
<dbReference type="InterPro" id="IPR050182">
    <property type="entry name" value="Cytochrome_P450_fam2"/>
</dbReference>
<evidence type="ECO:0000256" key="8">
    <source>
        <dbReference type="ARBA" id="ARBA00023033"/>
    </source>
</evidence>
<dbReference type="GO" id="GO:0005506">
    <property type="term" value="F:iron ion binding"/>
    <property type="evidence" value="ECO:0007669"/>
    <property type="project" value="InterPro"/>
</dbReference>
<dbReference type="PRINTS" id="PR00385">
    <property type="entry name" value="P450"/>
</dbReference>
<comment type="subcellular location">
    <subcellularLocation>
        <location evidence="2">Membrane</location>
    </subcellularLocation>
</comment>
<dbReference type="InterPro" id="IPR036396">
    <property type="entry name" value="Cyt_P450_sf"/>
</dbReference>
<dbReference type="FunFam" id="1.10.630.10:FF:000004">
    <property type="entry name" value="cytochrome P450 2D15 isoform X1"/>
    <property type="match status" value="1"/>
</dbReference>
<keyword evidence="12" id="KW-0732">Signal</keyword>
<evidence type="ECO:0000256" key="1">
    <source>
        <dbReference type="ARBA" id="ARBA00001971"/>
    </source>
</evidence>